<sequence length="224" mass="24083">MTWSETAVLVAAVLLLVGWRVWVAATRLDRLHRKVAASRAVVETQLVRRASAAVGLSSSGLMDPVSSLLVGEAAWAALAAGGPEVDGLRSLPEDVRALADVPDVLTRAAVQDRGLVESELSQTLRAALDDPEEVAAMRDEPDGAELVEALAASWYRAQLARRFHNEAVAQAQRVRRSWVARNLRLAGRAPMPRTLELDDAWPAALGRPGEPAPATALRDRPSEP</sequence>
<evidence type="ECO:0000313" key="3">
    <source>
        <dbReference type="Proteomes" id="UP000029833"/>
    </source>
</evidence>
<dbReference type="STRING" id="1408250.Q760_09205"/>
<protein>
    <recommendedName>
        <fullName evidence="4">NUDIX hydrolase</fullName>
    </recommendedName>
</protein>
<evidence type="ECO:0000256" key="1">
    <source>
        <dbReference type="SAM" id="MobiDB-lite"/>
    </source>
</evidence>
<organism evidence="2 3">
    <name type="scientific">Cellulomonas cellasea DSM 20118</name>
    <dbReference type="NCBI Taxonomy" id="1408250"/>
    <lineage>
        <taxon>Bacteria</taxon>
        <taxon>Bacillati</taxon>
        <taxon>Actinomycetota</taxon>
        <taxon>Actinomycetes</taxon>
        <taxon>Micrococcales</taxon>
        <taxon>Cellulomonadaceae</taxon>
        <taxon>Cellulomonas</taxon>
    </lineage>
</organism>
<name>A0A0A0BAD2_9CELL</name>
<accession>A0A0A0BAD2</accession>
<dbReference type="AlphaFoldDB" id="A0A0A0BAD2"/>
<proteinExistence type="predicted"/>
<feature type="region of interest" description="Disordered" evidence="1">
    <location>
        <begin position="202"/>
        <end position="224"/>
    </location>
</feature>
<dbReference type="EMBL" id="AXNT01000023">
    <property type="protein sequence ID" value="KGM03133.1"/>
    <property type="molecule type" value="Genomic_DNA"/>
</dbReference>
<reference evidence="2 3" key="1">
    <citation type="submission" date="2013-10" db="EMBL/GenBank/DDBJ databases">
        <authorList>
            <person name="Wang G."/>
            <person name="Zhuang W."/>
        </authorList>
    </citation>
    <scope>NUCLEOTIDE SEQUENCE [LARGE SCALE GENOMIC DNA]</scope>
    <source>
        <strain evidence="2 3">DSM 20118</strain>
    </source>
</reference>
<comment type="caution">
    <text evidence="2">The sequence shown here is derived from an EMBL/GenBank/DDBJ whole genome shotgun (WGS) entry which is preliminary data.</text>
</comment>
<evidence type="ECO:0000313" key="2">
    <source>
        <dbReference type="EMBL" id="KGM03133.1"/>
    </source>
</evidence>
<evidence type="ECO:0008006" key="4">
    <source>
        <dbReference type="Google" id="ProtNLM"/>
    </source>
</evidence>
<dbReference type="OrthoDB" id="3214694at2"/>
<keyword evidence="3" id="KW-1185">Reference proteome</keyword>
<gene>
    <name evidence="2" type="ORF">Q760_09205</name>
</gene>
<dbReference type="RefSeq" id="WP_052103671.1">
    <property type="nucleotide sequence ID" value="NZ_AXNT01000023.1"/>
</dbReference>
<dbReference type="Proteomes" id="UP000029833">
    <property type="component" value="Unassembled WGS sequence"/>
</dbReference>